<evidence type="ECO:0008006" key="4">
    <source>
        <dbReference type="Google" id="ProtNLM"/>
    </source>
</evidence>
<dbReference type="RefSeq" id="WP_149614749.1">
    <property type="nucleotide sequence ID" value="NZ_SEUK01000052.1"/>
</dbReference>
<keyword evidence="1" id="KW-0812">Transmembrane</keyword>
<organism evidence="2 3">
    <name type="scientific">Pseudoalteromonas fuliginea</name>
    <dbReference type="NCBI Taxonomy" id="1872678"/>
    <lineage>
        <taxon>Bacteria</taxon>
        <taxon>Pseudomonadati</taxon>
        <taxon>Pseudomonadota</taxon>
        <taxon>Gammaproteobacteria</taxon>
        <taxon>Alteromonadales</taxon>
        <taxon>Pseudoalteromonadaceae</taxon>
        <taxon>Pseudoalteromonas</taxon>
    </lineage>
</organism>
<feature type="transmembrane region" description="Helical" evidence="1">
    <location>
        <begin position="377"/>
        <end position="400"/>
    </location>
</feature>
<dbReference type="Proteomes" id="UP000324162">
    <property type="component" value="Unassembled WGS sequence"/>
</dbReference>
<reference evidence="2 3" key="1">
    <citation type="submission" date="2019-01" db="EMBL/GenBank/DDBJ databases">
        <title>Genome sequences of marine Pseudoalteromonas species.</title>
        <authorList>
            <person name="Boraston A.B."/>
            <person name="Hehemann J.-H."/>
            <person name="Vickers C.J."/>
            <person name="Salama-Alber O."/>
            <person name="Abe K."/>
            <person name="Hettle A.J."/>
        </authorList>
    </citation>
    <scope>NUCLEOTIDE SEQUENCE [LARGE SCALE GENOMIC DNA]</scope>
    <source>
        <strain evidence="2 3">PS42</strain>
    </source>
</reference>
<protein>
    <recommendedName>
        <fullName evidence="4">Pentapeptide repeat-containing protein</fullName>
    </recommendedName>
</protein>
<keyword evidence="1" id="KW-1133">Transmembrane helix</keyword>
<name>A0AB73BF41_9GAMM</name>
<evidence type="ECO:0000256" key="1">
    <source>
        <dbReference type="SAM" id="Phobius"/>
    </source>
</evidence>
<dbReference type="AlphaFoldDB" id="A0AB73BF41"/>
<accession>A0AB73BF41</accession>
<evidence type="ECO:0000313" key="2">
    <source>
        <dbReference type="EMBL" id="KAA1158791.1"/>
    </source>
</evidence>
<dbReference type="EMBL" id="SEUK01000052">
    <property type="protein sequence ID" value="KAA1158791.1"/>
    <property type="molecule type" value="Genomic_DNA"/>
</dbReference>
<comment type="caution">
    <text evidence="2">The sequence shown here is derived from an EMBL/GenBank/DDBJ whole genome shotgun (WGS) entry which is preliminary data.</text>
</comment>
<sequence length="406" mass="46033">MSKDKAITLFGENAINLYLQGSDIWNKWVKDNPDANVYFTGVDFSKFHQDGMYSANFKGFCFPSGVIDFSDAIFGNGLVSFTEASFNGFAVLFKNTDFGNGDVNFYFTKFLEASVSFQNAKFGAGNISFNEAMFGGAIDFSNITIEDGNLNFYGAYFDATILNFTFMTINGGFNFLYAKNTENIREISFKYSNFNGYCEITNSSFSCVVDLTQTKMANHVSLEGLVCEPIEVSHYKFLKKTFDKDNISRFRRLKELAENNKDHERALDFHAKEMRSKRFHENTTYTGLFFDYSFDLLSNYGRSELRPFIALVVIWFLFALFYLLISPIATVCFDGYCLKLGEALSFSGGQVIPIIPGSQLARAESIKKLFSGNLTPLIHLLTFLQSLISFTLFFLIGLALRNRFRI</sequence>
<proteinExistence type="predicted"/>
<feature type="transmembrane region" description="Helical" evidence="1">
    <location>
        <begin position="308"/>
        <end position="329"/>
    </location>
</feature>
<keyword evidence="1" id="KW-0472">Membrane</keyword>
<evidence type="ECO:0000313" key="3">
    <source>
        <dbReference type="Proteomes" id="UP000324162"/>
    </source>
</evidence>
<gene>
    <name evidence="2" type="ORF">EU508_14965</name>
</gene>